<dbReference type="GO" id="GO:0016987">
    <property type="term" value="F:sigma factor activity"/>
    <property type="evidence" value="ECO:0007669"/>
    <property type="project" value="UniProtKB-KW"/>
</dbReference>
<dbReference type="InterPro" id="IPR052704">
    <property type="entry name" value="ECF_Sigma-70_Domain"/>
</dbReference>
<comment type="subunit">
    <text evidence="2">Interacts transiently with the RNA polymerase catalytic core formed by RpoA, RpoB, RpoC and RpoZ (2 alpha, 1 beta, 1 beta' and 1 omega subunit) to form the RNA polymerase holoenzyme that can initiate transcription.</text>
</comment>
<dbReference type="Gene3D" id="1.10.10.10">
    <property type="entry name" value="Winged helix-like DNA-binding domain superfamily/Winged helix DNA-binding domain"/>
    <property type="match status" value="1"/>
</dbReference>
<evidence type="ECO:0000313" key="8">
    <source>
        <dbReference type="EMBL" id="RBQ20885.1"/>
    </source>
</evidence>
<feature type="domain" description="RNA polymerase sigma-70 region 2" evidence="6">
    <location>
        <begin position="15"/>
        <end position="78"/>
    </location>
</feature>
<dbReference type="InterPro" id="IPR007627">
    <property type="entry name" value="RNA_pol_sigma70_r2"/>
</dbReference>
<dbReference type="InterPro" id="IPR014284">
    <property type="entry name" value="RNA_pol_sigma-70_dom"/>
</dbReference>
<protein>
    <submittedName>
        <fullName evidence="8">RNA polymerase subunit sigma-24</fullName>
    </submittedName>
</protein>
<dbReference type="SUPFAM" id="SSF54427">
    <property type="entry name" value="NTF2-like"/>
    <property type="match status" value="1"/>
</dbReference>
<evidence type="ECO:0000256" key="3">
    <source>
        <dbReference type="ARBA" id="ARBA00023015"/>
    </source>
</evidence>
<comment type="caution">
    <text evidence="8">The sequence shown here is derived from an EMBL/GenBank/DDBJ whole genome shotgun (WGS) entry which is preliminary data.</text>
</comment>
<keyword evidence="5" id="KW-0804">Transcription</keyword>
<dbReference type="GO" id="GO:0006352">
    <property type="term" value="P:DNA-templated transcription initiation"/>
    <property type="evidence" value="ECO:0007669"/>
    <property type="project" value="InterPro"/>
</dbReference>
<dbReference type="SUPFAM" id="SSF88659">
    <property type="entry name" value="Sigma3 and sigma4 domains of RNA polymerase sigma factors"/>
    <property type="match status" value="1"/>
</dbReference>
<comment type="similarity">
    <text evidence="1">Belongs to the sigma-70 factor family. ECF subfamily.</text>
</comment>
<dbReference type="InterPro" id="IPR036388">
    <property type="entry name" value="WH-like_DNA-bd_sf"/>
</dbReference>
<sequence>MPAAADAEVMPVAHFENNRDLMFGVAYRVLGSVTDAEDVVQEAWLRWHRVDHSMVADPQSFLVQVSTRLALDRLRRAKARREAYVGPWLPEPLPTQPDTEEHAEMTDSVSIAMMVVLETLTPLERVVFVLREAFEFSFADIAGVLDRSEPAVRQMARRARGHVRRRQPRFRHDRAVRKQATERFLAACLGADIKALLDVLAPEVTLWIDGNGRRGAAKSPVQGALKVSRMLAHGIQWVLAPLVAGGSILDVNGGPAAVITAAGLPVAVVVVDIDPATDRISHIWIIANQDKLGGIDGEYADVGIAASAGHGAAVEERQRS</sequence>
<keyword evidence="9" id="KW-1185">Reference proteome</keyword>
<dbReference type="Proteomes" id="UP000253303">
    <property type="component" value="Unassembled WGS sequence"/>
</dbReference>
<dbReference type="Pfam" id="PF04542">
    <property type="entry name" value="Sigma70_r2"/>
    <property type="match status" value="1"/>
</dbReference>
<dbReference type="AlphaFoldDB" id="A0A366M3W4"/>
<dbReference type="NCBIfam" id="TIGR02937">
    <property type="entry name" value="sigma70-ECF"/>
    <property type="match status" value="1"/>
</dbReference>
<evidence type="ECO:0000256" key="4">
    <source>
        <dbReference type="ARBA" id="ARBA00023082"/>
    </source>
</evidence>
<dbReference type="PANTHER" id="PTHR30173:SF36">
    <property type="entry name" value="ECF RNA POLYMERASE SIGMA FACTOR SIGJ"/>
    <property type="match status" value="1"/>
</dbReference>
<feature type="domain" description="RNA polymerase sigma factor 70 region 4 type 2" evidence="7">
    <location>
        <begin position="113"/>
        <end position="162"/>
    </location>
</feature>
<dbReference type="Gene3D" id="1.10.1740.10">
    <property type="match status" value="1"/>
</dbReference>
<keyword evidence="3" id="KW-0805">Transcription regulation</keyword>
<keyword evidence="4" id="KW-0731">Sigma factor</keyword>
<evidence type="ECO:0000313" key="9">
    <source>
        <dbReference type="Proteomes" id="UP000253303"/>
    </source>
</evidence>
<dbReference type="GO" id="GO:0003677">
    <property type="term" value="F:DNA binding"/>
    <property type="evidence" value="ECO:0007669"/>
    <property type="project" value="InterPro"/>
</dbReference>
<proteinExistence type="inferred from homology"/>
<dbReference type="InterPro" id="IPR013249">
    <property type="entry name" value="RNA_pol_sigma70_r4_t2"/>
</dbReference>
<dbReference type="NCBIfam" id="NF007214">
    <property type="entry name" value="PRK09636.1"/>
    <property type="match status" value="1"/>
</dbReference>
<dbReference type="Pfam" id="PF08281">
    <property type="entry name" value="Sigma70_r4_2"/>
    <property type="match status" value="1"/>
</dbReference>
<reference evidence="8 9" key="1">
    <citation type="submission" date="2018-06" db="EMBL/GenBank/DDBJ databases">
        <title>Sphaerisporangium craniellae sp. nov., isolated from a marine sponge in the South China Sea.</title>
        <authorList>
            <person name="Li L."/>
        </authorList>
    </citation>
    <scope>NUCLEOTIDE SEQUENCE [LARGE SCALE GENOMIC DNA]</scope>
    <source>
        <strain evidence="8 9">LHW63015</strain>
    </source>
</reference>
<organism evidence="8 9">
    <name type="scientific">Spongiactinospora rosea</name>
    <dbReference type="NCBI Taxonomy" id="2248750"/>
    <lineage>
        <taxon>Bacteria</taxon>
        <taxon>Bacillati</taxon>
        <taxon>Actinomycetota</taxon>
        <taxon>Actinomycetes</taxon>
        <taxon>Streptosporangiales</taxon>
        <taxon>Streptosporangiaceae</taxon>
        <taxon>Spongiactinospora</taxon>
    </lineage>
</organism>
<accession>A0A366M3W4</accession>
<dbReference type="InterPro" id="IPR013324">
    <property type="entry name" value="RNA_pol_sigma_r3/r4-like"/>
</dbReference>
<evidence type="ECO:0000259" key="7">
    <source>
        <dbReference type="Pfam" id="PF08281"/>
    </source>
</evidence>
<evidence type="ECO:0000259" key="6">
    <source>
        <dbReference type="Pfam" id="PF04542"/>
    </source>
</evidence>
<dbReference type="InterPro" id="IPR013325">
    <property type="entry name" value="RNA_pol_sigma_r2"/>
</dbReference>
<gene>
    <name evidence="8" type="ORF">DP939_07425</name>
</gene>
<evidence type="ECO:0000256" key="5">
    <source>
        <dbReference type="ARBA" id="ARBA00023163"/>
    </source>
</evidence>
<evidence type="ECO:0000256" key="1">
    <source>
        <dbReference type="ARBA" id="ARBA00010641"/>
    </source>
</evidence>
<dbReference type="InterPro" id="IPR032710">
    <property type="entry name" value="NTF2-like_dom_sf"/>
</dbReference>
<dbReference type="PANTHER" id="PTHR30173">
    <property type="entry name" value="SIGMA 19 FACTOR"/>
    <property type="match status" value="1"/>
</dbReference>
<evidence type="ECO:0000256" key="2">
    <source>
        <dbReference type="ARBA" id="ARBA00011344"/>
    </source>
</evidence>
<dbReference type="SUPFAM" id="SSF88946">
    <property type="entry name" value="Sigma2 domain of RNA polymerase sigma factors"/>
    <property type="match status" value="1"/>
</dbReference>
<dbReference type="OrthoDB" id="3211555at2"/>
<name>A0A366M3W4_9ACTN</name>
<dbReference type="EMBL" id="QMEY01000002">
    <property type="protein sequence ID" value="RBQ20885.1"/>
    <property type="molecule type" value="Genomic_DNA"/>
</dbReference>
<dbReference type="RefSeq" id="WP_113979843.1">
    <property type="nucleotide sequence ID" value="NZ_QMEY01000002.1"/>
</dbReference>